<evidence type="ECO:0000313" key="33">
    <source>
        <dbReference type="Proteomes" id="UP000439817"/>
    </source>
</evidence>
<feature type="transmembrane region" description="Helical" evidence="11">
    <location>
        <begin position="289"/>
        <end position="308"/>
    </location>
</feature>
<keyword evidence="8" id="KW-0547">Nucleotide-binding</keyword>
<reference evidence="17 31" key="4">
    <citation type="submission" date="2018-10" db="EMBL/GenBank/DDBJ databases">
        <authorList>
            <person name="Vanduin D."/>
            <person name="Fouts D."/>
            <person name="Wright M."/>
            <person name="Sutton G."/>
            <person name="Nguyen K."/>
            <person name="Kreiswirth B."/>
            <person name="Chen L."/>
            <person name="Rojas L."/>
            <person name="Hujer A."/>
            <person name="Hujer K."/>
            <person name="Bonomo R."/>
            <person name="Adams M."/>
        </authorList>
    </citation>
    <scope>NUCLEOTIDE SEQUENCE [LARGE SCALE GENOMIC DNA]</scope>
    <source>
        <strain evidence="17 31">CRK0165</strain>
    </source>
</reference>
<dbReference type="Proteomes" id="UP000595568">
    <property type="component" value="Chromosome"/>
</dbReference>
<evidence type="ECO:0000313" key="31">
    <source>
        <dbReference type="Proteomes" id="UP000283322"/>
    </source>
</evidence>
<dbReference type="InterPro" id="IPR029151">
    <property type="entry name" value="Sensor-like_sf"/>
</dbReference>
<evidence type="ECO:0000256" key="10">
    <source>
        <dbReference type="ARBA" id="ARBA00034247"/>
    </source>
</evidence>
<dbReference type="EMBL" id="CP066534">
    <property type="protein sequence ID" value="QQL33435.1"/>
    <property type="molecule type" value="Genomic_DNA"/>
</dbReference>
<dbReference type="Proteomes" id="UP000257587">
    <property type="component" value="Unassembled WGS sequence"/>
</dbReference>
<comment type="cofactor">
    <cofactor evidence="1">
        <name>Mg(2+)</name>
        <dbReference type="ChEBI" id="CHEBI:18420"/>
    </cofactor>
</comment>
<evidence type="ECO:0000313" key="15">
    <source>
        <dbReference type="EMBL" id="QQL33435.1"/>
    </source>
</evidence>
<dbReference type="PANTHER" id="PTHR45138:SF9">
    <property type="entry name" value="DIGUANYLATE CYCLASE DGCM-RELATED"/>
    <property type="match status" value="1"/>
</dbReference>
<dbReference type="Proteomes" id="UP000485085">
    <property type="component" value="Unassembled WGS sequence"/>
</dbReference>
<evidence type="ECO:0000313" key="22">
    <source>
        <dbReference type="EMBL" id="SWF77207.1"/>
    </source>
</evidence>
<evidence type="ECO:0000313" key="36">
    <source>
        <dbReference type="Proteomes" id="UP000595568"/>
    </source>
</evidence>
<dbReference type="SMR" id="A0A086I5Z5"/>
<evidence type="ECO:0000313" key="27">
    <source>
        <dbReference type="Proteomes" id="UP000257587"/>
    </source>
</evidence>
<feature type="domain" description="GGDEF" evidence="12">
    <location>
        <begin position="382"/>
        <end position="510"/>
    </location>
</feature>
<evidence type="ECO:0000256" key="3">
    <source>
        <dbReference type="ARBA" id="ARBA00004665"/>
    </source>
</evidence>
<dbReference type="Proteomes" id="UP000258905">
    <property type="component" value="Unassembled WGS sequence"/>
</dbReference>
<evidence type="ECO:0000313" key="29">
    <source>
        <dbReference type="Proteomes" id="UP000259364"/>
    </source>
</evidence>
<dbReference type="Pfam" id="PF00990">
    <property type="entry name" value="GGDEF"/>
    <property type="match status" value="1"/>
</dbReference>
<evidence type="ECO:0000313" key="20">
    <source>
        <dbReference type="EMBL" id="STT51794.1"/>
    </source>
</evidence>
<evidence type="ECO:0000313" key="26">
    <source>
        <dbReference type="Proteomes" id="UP000255099"/>
    </source>
</evidence>
<comment type="subcellular location">
    <subcellularLocation>
        <location evidence="2">Cell membrane</location>
        <topology evidence="2">Multi-pass membrane protein</topology>
    </subcellularLocation>
</comment>
<dbReference type="GO" id="GO:0005525">
    <property type="term" value="F:GTP binding"/>
    <property type="evidence" value="ECO:0007669"/>
    <property type="project" value="UniProtKB-KW"/>
</dbReference>
<evidence type="ECO:0000313" key="25">
    <source>
        <dbReference type="Proteomes" id="UP000254799"/>
    </source>
</evidence>
<dbReference type="Proteomes" id="UP000283322">
    <property type="component" value="Unassembled WGS sequence"/>
</dbReference>
<reference evidence="18 30" key="5">
    <citation type="journal article" date="2019" name="Antimicrob. Agents Chemother.">
        <title>Applying Rapid Whole Genome Sequencing to Predict Phenotypic Antimicrobial Susceptibility Testing Results Among Carbapenem-Resistant Klebsiella pneumoniae Clinical Isolates.</title>
        <authorList>
            <person name="Tamma P.D."/>
            <person name="Fan Y."/>
            <person name="Bergman Y."/>
            <person name="Pertea G."/>
            <person name="Kazmi A."/>
            <person name="Lewis S."/>
            <person name="Carroll K.C."/>
            <person name="Schatz M.C."/>
            <person name="Timp W."/>
            <person name="Simner P.J."/>
        </authorList>
    </citation>
    <scope>NUCLEOTIDE SEQUENCE [LARGE SCALE GENOMIC DNA]</scope>
    <source>
        <strain evidence="18 30">KLPN_104</strain>
    </source>
</reference>
<reference evidence="16 36" key="10">
    <citation type="submission" date="2021-01" db="EMBL/GenBank/DDBJ databases">
        <title>Genome sequencing of apramycin resistant K. pneumoniae.</title>
        <authorList>
            <person name="Chen L."/>
            <person name="Kreiswirth B."/>
        </authorList>
    </citation>
    <scope>NUCLEOTIDE SEQUENCE [LARGE SCALE GENOMIC DNA]</scope>
    <source>
        <strain evidence="16 36">59493</strain>
    </source>
</reference>
<dbReference type="InterPro" id="IPR029787">
    <property type="entry name" value="Nucleotide_cyclase"/>
</dbReference>
<evidence type="ECO:0000256" key="1">
    <source>
        <dbReference type="ARBA" id="ARBA00001946"/>
    </source>
</evidence>
<dbReference type="PANTHER" id="PTHR45138">
    <property type="entry name" value="REGULATORY COMPONENTS OF SENSORY TRANSDUCTION SYSTEM"/>
    <property type="match status" value="1"/>
</dbReference>
<dbReference type="EMBL" id="CP068602">
    <property type="protein sequence ID" value="QQZ71407.1"/>
    <property type="molecule type" value="Genomic_DNA"/>
</dbReference>
<dbReference type="EMBL" id="UIUC01000031">
    <property type="protein sequence ID" value="SVN66945.1"/>
    <property type="molecule type" value="Genomic_DNA"/>
</dbReference>
<evidence type="ECO:0000313" key="16">
    <source>
        <dbReference type="EMBL" id="QQZ71407.1"/>
    </source>
</evidence>
<keyword evidence="6 11" id="KW-0812">Transmembrane</keyword>
<dbReference type="GO" id="GO:0052621">
    <property type="term" value="F:diguanylate cyclase activity"/>
    <property type="evidence" value="ECO:0007669"/>
    <property type="project" value="UniProtKB-EC"/>
</dbReference>
<reference evidence="15 35" key="9">
    <citation type="submission" date="2020-12" db="EMBL/GenBank/DDBJ databases">
        <title>The complete genome of Klebsiella pneumoniae strain 090374.</title>
        <authorList>
            <person name="Wei L."/>
            <person name="Wen H."/>
            <person name="Liu L."/>
            <person name="Feng Y."/>
            <person name="Zong Z."/>
        </authorList>
    </citation>
    <scope>NUCLEOTIDE SEQUENCE [LARGE SCALE GENOMIC DNA]</scope>
    <source>
        <strain evidence="15 35">WCHKP090374</strain>
    </source>
</reference>
<evidence type="ECO:0000313" key="13">
    <source>
        <dbReference type="EMBL" id="MUA43482.1"/>
    </source>
</evidence>
<reference evidence="13 34" key="7">
    <citation type="submission" date="2019-11" db="EMBL/GenBank/DDBJ databases">
        <title>Emergence of a novel subclone of carbapenem-resistant Klebsiella pneumoniae ST11 with enhanced virulence and transmissibility: a molecular epidemiological, clinical, genomic study.</title>
        <authorList>
            <person name="Zhou K."/>
        </authorList>
    </citation>
    <scope>NUCLEOTIDE SEQUENCE [LARGE SCALE GENOMIC DNA]</scope>
    <source>
        <strain evidence="13 34">KP_38044</strain>
    </source>
</reference>
<dbReference type="PROSITE" id="PS50887">
    <property type="entry name" value="GGDEF"/>
    <property type="match status" value="1"/>
</dbReference>
<keyword evidence="23" id="KW-0548">Nucleotidyltransferase</keyword>
<dbReference type="Proteomes" id="UP000275975">
    <property type="component" value="Unassembled WGS sequence"/>
</dbReference>
<accession>A0A0J2G5N2</accession>
<dbReference type="AlphaFoldDB" id="A0A086I5Z5"/>
<dbReference type="RefSeq" id="WP_004171439.1">
    <property type="nucleotide sequence ID" value="NZ_AP018671.1"/>
</dbReference>
<evidence type="ECO:0000313" key="35">
    <source>
        <dbReference type="Proteomes" id="UP000532829"/>
    </source>
</evidence>
<dbReference type="Proteomes" id="UP000294951">
    <property type="component" value="Unassembled WGS sequence"/>
</dbReference>
<dbReference type="InterPro" id="IPR043128">
    <property type="entry name" value="Rev_trsase/Diguanyl_cyclase"/>
</dbReference>
<name>A0A086I5Z5_KLEPN</name>
<dbReference type="EMBL" id="WNPO01000061">
    <property type="protein sequence ID" value="MUA43482.1"/>
    <property type="molecule type" value="Genomic_DNA"/>
</dbReference>
<dbReference type="Proteomes" id="UP000439817">
    <property type="component" value="Chromosome"/>
</dbReference>
<dbReference type="Gene3D" id="3.30.70.270">
    <property type="match status" value="1"/>
</dbReference>
<evidence type="ECO:0000313" key="19">
    <source>
        <dbReference type="EMBL" id="STT51260.1"/>
    </source>
</evidence>
<sequence>MALHNRKLSFTTPIVVGFAGILLSFMLIAIFVTLAQQKDFLEDYHDINRNFTHNLAINYTETLLRENDFILGRAAAFFARNDELNRAVNVEPEKGLTTLMQLQNMMPSVSSISLADTEGHYLRAPEVLENEDSRAFDPKTRPWFIKQAEASTFSHYTSPYMDYFTHHPTITIFKPIITPEGKLKGSLAFHLDLTSMGFALRQMVAPVQGEFFVVQRDGKVVLHSDPGALFKPFVRDELMDKMTSGEGQLYDPGSDTWYYYYSFTNPDWFVIFRVDNATLVNLTRHETNLVIGGFTLAAIIIILFGLYLRHASRTVLMNIINAIKTGDVKRAPRLEAMLSKAIETNKQRELSYVRQATIDALTGCKNRRAFDSDIAALMNDHQPFALALVDIDNFKSINDTWGHLNGDIVLRNVAREGLQVLQPLEISLYRYGGEEFAVVFPAEHIDNARTLLETWRVNVERRTWREDGLTVTFSAGLGEWNMEPLDKLVVSVDEALYKAKQQGKNRILRA</sequence>
<organism evidence="23 27">
    <name type="scientific">Klebsiella pneumoniae</name>
    <dbReference type="NCBI Taxonomy" id="573"/>
    <lineage>
        <taxon>Bacteria</taxon>
        <taxon>Pseudomonadati</taxon>
        <taxon>Pseudomonadota</taxon>
        <taxon>Gammaproteobacteria</taxon>
        <taxon>Enterobacterales</taxon>
        <taxon>Enterobacteriaceae</taxon>
        <taxon>Klebsiella/Raoultella group</taxon>
        <taxon>Klebsiella</taxon>
        <taxon>Klebsiella pneumoniae complex</taxon>
    </lineage>
</organism>
<dbReference type="NCBIfam" id="TIGR00254">
    <property type="entry name" value="GGDEF"/>
    <property type="match status" value="1"/>
</dbReference>
<dbReference type="Proteomes" id="UP000532829">
    <property type="component" value="Chromosome"/>
</dbReference>
<dbReference type="SUPFAM" id="SSF103190">
    <property type="entry name" value="Sensory domain-like"/>
    <property type="match status" value="1"/>
</dbReference>
<proteinExistence type="predicted"/>
<dbReference type="EC" id="2.7.7.65" evidence="4"/>
<evidence type="ECO:0000256" key="7">
    <source>
        <dbReference type="ARBA" id="ARBA00022989"/>
    </source>
</evidence>
<dbReference type="EMBL" id="RDAM01000001">
    <property type="protein sequence ID" value="RRF07448.1"/>
    <property type="molecule type" value="Genomic_DNA"/>
</dbReference>
<dbReference type="SUPFAM" id="SSF55073">
    <property type="entry name" value="Nucleotide cyclase"/>
    <property type="match status" value="1"/>
</dbReference>
<dbReference type="EMBL" id="UKAW01000027">
    <property type="protein sequence ID" value="SXG19130.1"/>
    <property type="molecule type" value="Genomic_DNA"/>
</dbReference>
<evidence type="ECO:0000313" key="32">
    <source>
        <dbReference type="Proteomes" id="UP000294951"/>
    </source>
</evidence>
<dbReference type="InterPro" id="IPR000160">
    <property type="entry name" value="GGDEF_dom"/>
</dbReference>
<dbReference type="EMBL" id="UGLB01000003">
    <property type="protein sequence ID" value="STT51260.1"/>
    <property type="molecule type" value="Genomic_DNA"/>
</dbReference>
<evidence type="ECO:0000313" key="23">
    <source>
        <dbReference type="EMBL" id="SXG19130.1"/>
    </source>
</evidence>
<dbReference type="CDD" id="cd18773">
    <property type="entry name" value="PDC1_HK_sensor"/>
    <property type="match status" value="1"/>
</dbReference>
<evidence type="ECO:0000256" key="9">
    <source>
        <dbReference type="ARBA" id="ARBA00023136"/>
    </source>
</evidence>
<evidence type="ECO:0000313" key="14">
    <source>
        <dbReference type="EMBL" id="QOU51619.1"/>
    </source>
</evidence>
<protein>
    <recommendedName>
        <fullName evidence="4">diguanylate cyclase</fullName>
        <ecNumber evidence="4">2.7.7.65</ecNumber>
    </recommendedName>
</protein>
<evidence type="ECO:0000259" key="12">
    <source>
        <dbReference type="PROSITE" id="PS50887"/>
    </source>
</evidence>
<dbReference type="EMBL" id="CP063008">
    <property type="protein sequence ID" value="QOU51619.1"/>
    <property type="molecule type" value="Genomic_DNA"/>
</dbReference>
<reference evidence="18" key="3">
    <citation type="submission" date="2018-10" db="EMBL/GenBank/DDBJ databases">
        <authorList>
            <person name="Fan Y."/>
            <person name="Timp W."/>
            <person name="Bergman Y."/>
            <person name="Tamma P."/>
            <person name="Simner P."/>
        </authorList>
    </citation>
    <scope>NUCLEOTIDE SEQUENCE</scope>
    <source>
        <strain evidence="18">KLPN_104</strain>
    </source>
</reference>
<reference evidence="25 26" key="1">
    <citation type="submission" date="2018-06" db="EMBL/GenBank/DDBJ databases">
        <authorList>
            <consortium name="Pathogen Informatics"/>
            <person name="Doyle S."/>
        </authorList>
    </citation>
    <scope>NUCLEOTIDE SEQUENCE [LARGE SCALE GENOMIC DNA]</scope>
    <source>
        <strain evidence="20 25">NCTC8849</strain>
        <strain evidence="19 26">NCTC9637</strain>
    </source>
</reference>
<evidence type="ECO:0000313" key="24">
    <source>
        <dbReference type="EMBL" id="TDJ93093.1"/>
    </source>
</evidence>
<dbReference type="KEGG" id="kpnu:LI86_25415"/>
<keyword evidence="9 11" id="KW-0472">Membrane</keyword>
<keyword evidence="7 11" id="KW-1133">Transmembrane helix</keyword>
<reference evidence="27 28" key="2">
    <citation type="submission" date="2018-08" db="EMBL/GenBank/DDBJ databases">
        <authorList>
            <consortium name="Pathogen Informatics"/>
        </authorList>
    </citation>
    <scope>NUCLEOTIDE SEQUENCE [LARGE SCALE GENOMIC DNA]</scope>
    <source>
        <strain evidence="23 27">EuSCAPE_AT002</strain>
        <strain evidence="21 28">EuSCAPE_GR003</strain>
        <strain evidence="22 29">EuSCAPE_UK014</strain>
    </source>
</reference>
<evidence type="ECO:0000256" key="11">
    <source>
        <dbReference type="SAM" id="Phobius"/>
    </source>
</evidence>
<dbReference type="KEGG" id="kpne:KU54_025575"/>
<dbReference type="InterPro" id="IPR050469">
    <property type="entry name" value="Diguanylate_Cyclase"/>
</dbReference>
<reference evidence="14 33" key="8">
    <citation type="journal article" date="2020" name="Antibiotics">
        <title>Molecular Typing, Characterization of Antimicrobial Resistance, Virulence Profiling and Analysis of Whole-Genome Sequence of Clinical Klebsiella pneumoniae Isolates.</title>
        <authorList>
            <person name="Shelenkov A."/>
            <person name="Mikhaylova Y."/>
            <person name="Yanushevich Y."/>
            <person name="Samoilov A."/>
            <person name="Petrova L."/>
            <person name="Fomina V."/>
            <person name="Gusarov V."/>
            <person name="Zamyatin M."/>
            <person name="Shagin D."/>
            <person name="Akimkin V."/>
        </authorList>
    </citation>
    <scope>NUCLEOTIDE SEQUENCE [LARGE SCALE GENOMIC DNA]</scope>
    <source>
        <strain evidence="14 33">CriePir120</strain>
    </source>
</reference>
<evidence type="ECO:0000313" key="30">
    <source>
        <dbReference type="Proteomes" id="UP000275975"/>
    </source>
</evidence>
<comment type="pathway">
    <text evidence="3">Purine metabolism; 3',5'-cyclic di-GMP biosynthesis.</text>
</comment>
<dbReference type="Gene3D" id="3.30.450.20">
    <property type="entry name" value="PAS domain"/>
    <property type="match status" value="2"/>
</dbReference>
<dbReference type="EMBL" id="SMTN01000042">
    <property type="protein sequence ID" value="TDJ93093.1"/>
    <property type="molecule type" value="Genomic_DNA"/>
</dbReference>
<dbReference type="SMART" id="SM00267">
    <property type="entry name" value="GGDEF"/>
    <property type="match status" value="1"/>
</dbReference>
<dbReference type="GO" id="GO:0005886">
    <property type="term" value="C:plasma membrane"/>
    <property type="evidence" value="ECO:0007669"/>
    <property type="project" value="UniProtKB-SubCell"/>
</dbReference>
<dbReference type="EMBL" id="MPYG04000074">
    <property type="protein sequence ID" value="ROG99056.1"/>
    <property type="molecule type" value="Genomic_DNA"/>
</dbReference>
<keyword evidence="8" id="KW-0342">GTP-binding</keyword>
<evidence type="ECO:0000256" key="5">
    <source>
        <dbReference type="ARBA" id="ARBA00022475"/>
    </source>
</evidence>
<evidence type="ECO:0000313" key="34">
    <source>
        <dbReference type="Proteomes" id="UP000485085"/>
    </source>
</evidence>
<evidence type="ECO:0000313" key="17">
    <source>
        <dbReference type="EMBL" id="ROG99056.1"/>
    </source>
</evidence>
<evidence type="ECO:0000313" key="28">
    <source>
        <dbReference type="Proteomes" id="UP000258905"/>
    </source>
</evidence>
<evidence type="ECO:0000256" key="2">
    <source>
        <dbReference type="ARBA" id="ARBA00004651"/>
    </source>
</evidence>
<feature type="transmembrane region" description="Helical" evidence="11">
    <location>
        <begin position="12"/>
        <end position="35"/>
    </location>
</feature>
<accession>A0A086I5Z5</accession>
<gene>
    <name evidence="23" type="primary">ydaM_2</name>
    <name evidence="20" type="synonym">ydaM_1</name>
    <name evidence="19" type="synonym">ydaM_4</name>
    <name evidence="17" type="ORF">BL124_00009400</name>
    <name evidence="24" type="ORF">E1814_24825</name>
    <name evidence="18" type="ORF">EAO17_15135</name>
    <name evidence="14" type="ORF">GJJ08_025505</name>
    <name evidence="13" type="ORF">GNF00_27040</name>
    <name evidence="15" type="ORF">H3G96_025605</name>
    <name evidence="16" type="ORF">JMZ77_25180</name>
    <name evidence="20" type="ORF">NCTC8849_00301</name>
    <name evidence="19" type="ORF">NCTC9637_06286</name>
    <name evidence="23" type="ORF">SAMEA3499874_05040</name>
    <name evidence="21" type="ORF">SAMEA3649591_05001</name>
    <name evidence="22" type="ORF">SAMEA3720909_04992</name>
</gene>
<dbReference type="EMBL" id="UGLC01000002">
    <property type="protein sequence ID" value="STT51794.1"/>
    <property type="molecule type" value="Genomic_DNA"/>
</dbReference>
<dbReference type="CDD" id="cd01949">
    <property type="entry name" value="GGDEF"/>
    <property type="match status" value="1"/>
</dbReference>
<dbReference type="Pfam" id="PF02743">
    <property type="entry name" value="dCache_1"/>
    <property type="match status" value="1"/>
</dbReference>
<comment type="catalytic activity">
    <reaction evidence="10">
        <text>2 GTP = 3',3'-c-di-GMP + 2 diphosphate</text>
        <dbReference type="Rhea" id="RHEA:24898"/>
        <dbReference type="ChEBI" id="CHEBI:33019"/>
        <dbReference type="ChEBI" id="CHEBI:37565"/>
        <dbReference type="ChEBI" id="CHEBI:58805"/>
        <dbReference type="EC" id="2.7.7.65"/>
    </reaction>
</comment>
<reference evidence="24 32" key="6">
    <citation type="submission" date="2019-03" db="EMBL/GenBank/DDBJ databases">
        <title>Multidrug-Resistant Klebsiella pneumoniae Clinical Bloodstream Isolates in Shanghai, China.</title>
        <authorList>
            <person name="Wang S."/>
        </authorList>
    </citation>
    <scope>NUCLEOTIDE SEQUENCE [LARGE SCALE GENOMIC DNA]</scope>
    <source>
        <strain evidence="24 32">RJ1071</strain>
    </source>
</reference>
<dbReference type="EMBL" id="UJHH01000034">
    <property type="protein sequence ID" value="SWF77207.1"/>
    <property type="molecule type" value="Genomic_DNA"/>
</dbReference>
<dbReference type="Proteomes" id="UP000254799">
    <property type="component" value="Unassembled WGS sequence"/>
</dbReference>
<dbReference type="InterPro" id="IPR033479">
    <property type="entry name" value="dCache_1"/>
</dbReference>
<evidence type="ECO:0000256" key="8">
    <source>
        <dbReference type="ARBA" id="ARBA00023134"/>
    </source>
</evidence>
<evidence type="ECO:0000313" key="21">
    <source>
        <dbReference type="EMBL" id="SVN66945.1"/>
    </source>
</evidence>
<evidence type="ECO:0000313" key="18">
    <source>
        <dbReference type="EMBL" id="RRF07448.1"/>
    </source>
</evidence>
<evidence type="ECO:0000256" key="6">
    <source>
        <dbReference type="ARBA" id="ARBA00022692"/>
    </source>
</evidence>
<evidence type="ECO:0000256" key="4">
    <source>
        <dbReference type="ARBA" id="ARBA00012528"/>
    </source>
</evidence>
<keyword evidence="5" id="KW-1003">Cell membrane</keyword>
<keyword evidence="23" id="KW-0808">Transferase</keyword>
<dbReference type="Proteomes" id="UP000255099">
    <property type="component" value="Unassembled WGS sequence"/>
</dbReference>
<dbReference type="Proteomes" id="UP000259364">
    <property type="component" value="Unassembled WGS sequence"/>
</dbReference>